<dbReference type="KEGG" id="goe:100901102"/>
<dbReference type="InterPro" id="IPR003593">
    <property type="entry name" value="AAA+_ATPase"/>
</dbReference>
<organism evidence="2 3">
    <name type="scientific">Galendromus occidentalis</name>
    <name type="common">western predatory mite</name>
    <dbReference type="NCBI Taxonomy" id="34638"/>
    <lineage>
        <taxon>Eukaryota</taxon>
        <taxon>Metazoa</taxon>
        <taxon>Ecdysozoa</taxon>
        <taxon>Arthropoda</taxon>
        <taxon>Chelicerata</taxon>
        <taxon>Arachnida</taxon>
        <taxon>Acari</taxon>
        <taxon>Parasitiformes</taxon>
        <taxon>Mesostigmata</taxon>
        <taxon>Gamasina</taxon>
        <taxon>Phytoseioidea</taxon>
        <taxon>Phytoseiidae</taxon>
        <taxon>Typhlodrominae</taxon>
        <taxon>Galendromus</taxon>
    </lineage>
</organism>
<dbReference type="SUPFAM" id="SSF52540">
    <property type="entry name" value="P-loop containing nucleoside triphosphate hydrolases"/>
    <property type="match status" value="1"/>
</dbReference>
<dbReference type="SMART" id="SM00382">
    <property type="entry name" value="AAA"/>
    <property type="match status" value="1"/>
</dbReference>
<dbReference type="GO" id="GO:0000400">
    <property type="term" value="F:four-way junction DNA binding"/>
    <property type="evidence" value="ECO:0007669"/>
    <property type="project" value="TreeGrafter"/>
</dbReference>
<dbReference type="GO" id="GO:0033065">
    <property type="term" value="C:Rad51C-XRCC3 complex"/>
    <property type="evidence" value="ECO:0007669"/>
    <property type="project" value="TreeGrafter"/>
</dbReference>
<accession>A0AAJ6QP80</accession>
<dbReference type="Gene3D" id="3.40.50.300">
    <property type="entry name" value="P-loop containing nucleotide triphosphate hydrolases"/>
    <property type="match status" value="1"/>
</dbReference>
<evidence type="ECO:0000259" key="1">
    <source>
        <dbReference type="PROSITE" id="PS50162"/>
    </source>
</evidence>
<sequence>MSDLIFTEAELKFRKPQEDAKRKIFRDAEEVISTMKARGVPEPNFIRTAFRLDDLLGGGISTGRGVIEVTGEASSGKTQLLLDIALSCPRKAIYINTEGRFPGERIAQMIRLRESWRNASLDNVLVSQISELDTLVLTIEHSLPEILKNKDVSVVLIDSITWPFRVEDGSRERTQTIQNVVRKLHALSKKYNVAVVCANHVADDLQSRTTKPCLGQSWSKGISGRLFLRVENRDEGLRSLSVDWCEDYLDWTVGAKRYFQIRSEGLVEV</sequence>
<dbReference type="GO" id="GO:0005524">
    <property type="term" value="F:ATP binding"/>
    <property type="evidence" value="ECO:0007669"/>
    <property type="project" value="InterPro"/>
</dbReference>
<dbReference type="InterPro" id="IPR020588">
    <property type="entry name" value="RecA_ATP-bd"/>
</dbReference>
<dbReference type="GO" id="GO:0071140">
    <property type="term" value="P:resolution of mitotic recombination intermediates"/>
    <property type="evidence" value="ECO:0007669"/>
    <property type="project" value="TreeGrafter"/>
</dbReference>
<protein>
    <submittedName>
        <fullName evidence="3">DNA repair protein RAD51 homolog 3</fullName>
    </submittedName>
</protein>
<gene>
    <name evidence="3" type="primary">LOC100901102</name>
</gene>
<dbReference type="PANTHER" id="PTHR46487">
    <property type="entry name" value="DNA REPAIR PROTEIN XRCC3"/>
    <property type="match status" value="1"/>
</dbReference>
<feature type="domain" description="RecA family profile 1" evidence="1">
    <location>
        <begin position="41"/>
        <end position="201"/>
    </location>
</feature>
<proteinExistence type="predicted"/>
<dbReference type="GeneID" id="100901102"/>
<dbReference type="InterPro" id="IPR027417">
    <property type="entry name" value="P-loop_NTPase"/>
</dbReference>
<dbReference type="GO" id="GO:0140664">
    <property type="term" value="F:ATP-dependent DNA damage sensor activity"/>
    <property type="evidence" value="ECO:0007669"/>
    <property type="project" value="InterPro"/>
</dbReference>
<dbReference type="Proteomes" id="UP000694867">
    <property type="component" value="Unplaced"/>
</dbReference>
<dbReference type="RefSeq" id="XP_003739267.2">
    <property type="nucleotide sequence ID" value="XM_003739219.2"/>
</dbReference>
<keyword evidence="2" id="KW-1185">Reference proteome</keyword>
<dbReference type="PANTHER" id="PTHR46487:SF1">
    <property type="entry name" value="DNA REPAIR PROTEIN XRCC3"/>
    <property type="match status" value="1"/>
</dbReference>
<evidence type="ECO:0000313" key="2">
    <source>
        <dbReference type="Proteomes" id="UP000694867"/>
    </source>
</evidence>
<dbReference type="PROSITE" id="PS50162">
    <property type="entry name" value="RECA_2"/>
    <property type="match status" value="1"/>
</dbReference>
<evidence type="ECO:0000313" key="3">
    <source>
        <dbReference type="RefSeq" id="XP_003739267.2"/>
    </source>
</evidence>
<dbReference type="AlphaFoldDB" id="A0AAJ6QP80"/>
<name>A0AAJ6QP80_9ACAR</name>
<dbReference type="GO" id="GO:0005657">
    <property type="term" value="C:replication fork"/>
    <property type="evidence" value="ECO:0007669"/>
    <property type="project" value="TreeGrafter"/>
</dbReference>
<reference evidence="3" key="1">
    <citation type="submission" date="2025-08" db="UniProtKB">
        <authorList>
            <consortium name="RefSeq"/>
        </authorList>
    </citation>
    <scope>IDENTIFICATION</scope>
</reference>
<dbReference type="Pfam" id="PF08423">
    <property type="entry name" value="Rad51"/>
    <property type="match status" value="1"/>
</dbReference>
<dbReference type="GO" id="GO:0000722">
    <property type="term" value="P:telomere maintenance via recombination"/>
    <property type="evidence" value="ECO:0007669"/>
    <property type="project" value="TreeGrafter"/>
</dbReference>
<dbReference type="GO" id="GO:0045003">
    <property type="term" value="P:double-strand break repair via synthesis-dependent strand annealing"/>
    <property type="evidence" value="ECO:0007669"/>
    <property type="project" value="TreeGrafter"/>
</dbReference>
<dbReference type="InterPro" id="IPR013632">
    <property type="entry name" value="Rad51_C"/>
</dbReference>
<dbReference type="GO" id="GO:0090656">
    <property type="term" value="P:t-circle formation"/>
    <property type="evidence" value="ECO:0007669"/>
    <property type="project" value="TreeGrafter"/>
</dbReference>